<evidence type="ECO:0000256" key="1">
    <source>
        <dbReference type="ARBA" id="ARBA00004442"/>
    </source>
</evidence>
<dbReference type="Gene3D" id="1.25.40.390">
    <property type="match status" value="2"/>
</dbReference>
<feature type="domain" description="RagB/SusD" evidence="5">
    <location>
        <begin position="743"/>
        <end position="860"/>
    </location>
</feature>
<dbReference type="SUPFAM" id="SSF56935">
    <property type="entry name" value="Porins"/>
    <property type="match status" value="1"/>
</dbReference>
<dbReference type="Proteomes" id="UP001195483">
    <property type="component" value="Unassembled WGS sequence"/>
</dbReference>
<comment type="subcellular location">
    <subcellularLocation>
        <location evidence="1">Cell outer membrane</location>
    </subcellularLocation>
</comment>
<reference evidence="6" key="3">
    <citation type="submission" date="2023-05" db="EMBL/GenBank/DDBJ databases">
        <authorList>
            <person name="Smith C.H."/>
        </authorList>
    </citation>
    <scope>NUCLEOTIDE SEQUENCE</scope>
    <source>
        <strain evidence="6">CHS0354</strain>
        <tissue evidence="6">Mantle</tissue>
    </source>
</reference>
<keyword evidence="4" id="KW-0998">Cell outer membrane</keyword>
<reference evidence="6" key="1">
    <citation type="journal article" date="2021" name="Genome Biol. Evol.">
        <title>A High-Quality Reference Genome for a Parasitic Bivalve with Doubly Uniparental Inheritance (Bivalvia: Unionida).</title>
        <authorList>
            <person name="Smith C.H."/>
        </authorList>
    </citation>
    <scope>NUCLEOTIDE SEQUENCE</scope>
    <source>
        <strain evidence="6">CHS0354</strain>
    </source>
</reference>
<evidence type="ECO:0000313" key="7">
    <source>
        <dbReference type="Proteomes" id="UP001195483"/>
    </source>
</evidence>
<evidence type="ECO:0000259" key="5">
    <source>
        <dbReference type="Pfam" id="PF07980"/>
    </source>
</evidence>
<dbReference type="SUPFAM" id="SSF48452">
    <property type="entry name" value="TPR-like"/>
    <property type="match status" value="1"/>
</dbReference>
<name>A0AAE0VM27_9BIVA</name>
<proteinExistence type="predicted"/>
<accession>A0AAE0VM27</accession>
<keyword evidence="3" id="KW-0472">Membrane</keyword>
<protein>
    <recommendedName>
        <fullName evidence="5">RagB/SusD domain-containing protein</fullName>
    </recommendedName>
</protein>
<comment type="caution">
    <text evidence="6">The sequence shown here is derived from an EMBL/GenBank/DDBJ whole genome shotgun (WGS) entry which is preliminary data.</text>
</comment>
<evidence type="ECO:0000256" key="2">
    <source>
        <dbReference type="ARBA" id="ARBA00022729"/>
    </source>
</evidence>
<gene>
    <name evidence="6" type="ORF">CHS0354_024155</name>
</gene>
<dbReference type="InterPro" id="IPR012944">
    <property type="entry name" value="SusD_RagB_dom"/>
</dbReference>
<dbReference type="EMBL" id="JAEAOA010001427">
    <property type="protein sequence ID" value="KAK3582601.1"/>
    <property type="molecule type" value="Genomic_DNA"/>
</dbReference>
<reference evidence="6" key="2">
    <citation type="journal article" date="2021" name="Genome Biol. Evol.">
        <title>Developing a high-quality reference genome for a parasitic bivalve with doubly uniparental inheritance (Bivalvia: Unionida).</title>
        <authorList>
            <person name="Smith C.H."/>
        </authorList>
    </citation>
    <scope>NUCLEOTIDE SEQUENCE</scope>
    <source>
        <strain evidence="6">CHS0354</strain>
        <tissue evidence="6">Mantle</tissue>
    </source>
</reference>
<dbReference type="InterPro" id="IPR011990">
    <property type="entry name" value="TPR-like_helical_dom_sf"/>
</dbReference>
<sequence length="873" mass="98280">MYFRISELDFFKEAKLILPQFKIRAAYGEAGVQPGVYDRQITLSANQIDDKSYLSNRSEQKNQNLSVQISKEFEVGTDLVFSTASEEWFNAIGLSLTYWQRWNNNIIGSTNVSGQTFTVPVPPSTGSTSTKSNALDIAAHGIQFSLSPSIYSSKDFYWGMTFNFTRSVSTVTKIAGGSELAIGNNFVIREGQNIGAFLGYKPLTSIDERRSDGTYYIDRENVGNYSIASTGYVVNNTSKQVQFTDQKTIIGDATPDFILSIINDFSLFERSLTVSFQLDWKQGGNIYNQTRQWLYRDYAHKDFETPITVGNETKAWASYYNSLYKTNDPNGAFVEDGSFLRLRNYIMKGISFKRLILSLFLVFFASCEKELGVIDPNEPTTAALSSEIGIVSYSRGFYNVMLVGFNYGDFVWVTQVNHEIMGDNMYVPFGNMNWRWVNQPTSITLDDGTIVKPPEEGEQKVSLRNRNTIAFGFDNAFCHEWISMYKVINASNVMLEKYEGVSFTSDGDVKKQILKAWAEYWKGYAYSRIGLMYTAGIITDKAGELKNEYVSKEKILEESSKWLQKATATLDGIMNQDVLKSFVRDIIPTKYASPSTTSEWIQAIASLNARTLMASKKDKDKTTADWQSILDLTKGGIQKGGFEFHLVNDNNNFLTSTTIGERLTPKLGWHFVSPRLVQTIDTINDMRFRNHFIRKPTLIHNRFARGIQFATRWGIKDGGRYGATGKVGANKSYIGPTYEENELMKAEALLRLDQPVNDALTIVDGVRTYQEAGLTATSGTGKTKDQALEIIRKERRIALFTRGVAFYDARRYGVIDPVSEGGGLRGAWVFNSDEAFNTNATIDYNYMNYWDVPANEVDLNKPSSGSASVMSPK</sequence>
<dbReference type="AlphaFoldDB" id="A0AAE0VM27"/>
<dbReference type="Pfam" id="PF07980">
    <property type="entry name" value="SusD_RagB"/>
    <property type="match status" value="1"/>
</dbReference>
<evidence type="ECO:0000256" key="3">
    <source>
        <dbReference type="ARBA" id="ARBA00023136"/>
    </source>
</evidence>
<keyword evidence="7" id="KW-1185">Reference proteome</keyword>
<evidence type="ECO:0000256" key="4">
    <source>
        <dbReference type="ARBA" id="ARBA00023237"/>
    </source>
</evidence>
<keyword evidence="2" id="KW-0732">Signal</keyword>
<organism evidence="6 7">
    <name type="scientific">Potamilus streckersoni</name>
    <dbReference type="NCBI Taxonomy" id="2493646"/>
    <lineage>
        <taxon>Eukaryota</taxon>
        <taxon>Metazoa</taxon>
        <taxon>Spiralia</taxon>
        <taxon>Lophotrochozoa</taxon>
        <taxon>Mollusca</taxon>
        <taxon>Bivalvia</taxon>
        <taxon>Autobranchia</taxon>
        <taxon>Heteroconchia</taxon>
        <taxon>Palaeoheterodonta</taxon>
        <taxon>Unionida</taxon>
        <taxon>Unionoidea</taxon>
        <taxon>Unionidae</taxon>
        <taxon>Ambleminae</taxon>
        <taxon>Lampsilini</taxon>
        <taxon>Potamilus</taxon>
    </lineage>
</organism>
<evidence type="ECO:0000313" key="6">
    <source>
        <dbReference type="EMBL" id="KAK3582601.1"/>
    </source>
</evidence>